<dbReference type="PANTHER" id="PTHR43654:SF1">
    <property type="entry name" value="ISOPENTENYL PHOSPHATE KINASE"/>
    <property type="match status" value="1"/>
</dbReference>
<comment type="pathway">
    <text evidence="8">Amino-acid biosynthesis; L-proline biosynthesis; L-glutamate 5-semialdehyde from L-glutamate: step 1/2.</text>
</comment>
<evidence type="ECO:0000256" key="7">
    <source>
        <dbReference type="ARBA" id="ARBA00022840"/>
    </source>
</evidence>
<dbReference type="UniPathway" id="UPA00098">
    <property type="reaction ID" value="UER00359"/>
</dbReference>
<evidence type="ECO:0000313" key="11">
    <source>
        <dbReference type="Proteomes" id="UP000199603"/>
    </source>
</evidence>
<dbReference type="PRINTS" id="PR00474">
    <property type="entry name" value="GLU5KINASE"/>
</dbReference>
<comment type="catalytic activity">
    <reaction evidence="8">
        <text>L-glutamate + ATP = L-glutamyl 5-phosphate + ADP</text>
        <dbReference type="Rhea" id="RHEA:14877"/>
        <dbReference type="ChEBI" id="CHEBI:29985"/>
        <dbReference type="ChEBI" id="CHEBI:30616"/>
        <dbReference type="ChEBI" id="CHEBI:58274"/>
        <dbReference type="ChEBI" id="CHEBI:456216"/>
        <dbReference type="EC" id="2.7.2.11"/>
    </reaction>
</comment>
<dbReference type="Proteomes" id="UP000199603">
    <property type="component" value="Unassembled WGS sequence"/>
</dbReference>
<accession>A0A1G6S4R3</accession>
<dbReference type="InterPro" id="IPR019797">
    <property type="entry name" value="Glutamate_5-kinase_CS"/>
</dbReference>
<dbReference type="AlphaFoldDB" id="A0A1G6S4R3"/>
<dbReference type="NCBIfam" id="TIGR01027">
    <property type="entry name" value="proB"/>
    <property type="match status" value="1"/>
</dbReference>
<dbReference type="InterPro" id="IPR036974">
    <property type="entry name" value="PUA_sf"/>
</dbReference>
<evidence type="ECO:0000256" key="6">
    <source>
        <dbReference type="ARBA" id="ARBA00022777"/>
    </source>
</evidence>
<dbReference type="CDD" id="cd21157">
    <property type="entry name" value="PUA_G5K"/>
    <property type="match status" value="1"/>
</dbReference>
<feature type="binding site" evidence="8">
    <location>
        <position position="147"/>
    </location>
    <ligand>
        <name>substrate</name>
    </ligand>
</feature>
<feature type="binding site" evidence="8">
    <location>
        <begin position="210"/>
        <end position="216"/>
    </location>
    <ligand>
        <name>ATP</name>
        <dbReference type="ChEBI" id="CHEBI:30616"/>
    </ligand>
</feature>
<dbReference type="InterPro" id="IPR002478">
    <property type="entry name" value="PUA"/>
</dbReference>
<dbReference type="GO" id="GO:0005524">
    <property type="term" value="F:ATP binding"/>
    <property type="evidence" value="ECO:0007669"/>
    <property type="project" value="UniProtKB-KW"/>
</dbReference>
<dbReference type="PROSITE" id="PS50890">
    <property type="entry name" value="PUA"/>
    <property type="match status" value="1"/>
</dbReference>
<dbReference type="RefSeq" id="WP_091237973.1">
    <property type="nucleotide sequence ID" value="NZ_FNAG01000001.1"/>
</dbReference>
<name>A0A1G6S4R3_9GAMM</name>
<dbReference type="HAMAP" id="MF_00456">
    <property type="entry name" value="ProB"/>
    <property type="match status" value="1"/>
</dbReference>
<dbReference type="InterPro" id="IPR011529">
    <property type="entry name" value="Glu_5kinase"/>
</dbReference>
<comment type="subcellular location">
    <subcellularLocation>
        <location evidence="8">Cytoplasm</location>
    </subcellularLocation>
</comment>
<dbReference type="OrthoDB" id="9804434at2"/>
<dbReference type="InterPro" id="IPR036393">
    <property type="entry name" value="AceGlu_kinase-like_sf"/>
</dbReference>
<dbReference type="EC" id="2.7.2.11" evidence="8"/>
<dbReference type="Pfam" id="PF01472">
    <property type="entry name" value="PUA"/>
    <property type="match status" value="1"/>
</dbReference>
<dbReference type="CDD" id="cd04242">
    <property type="entry name" value="AAK_G5K_ProB"/>
    <property type="match status" value="1"/>
</dbReference>
<keyword evidence="6 8" id="KW-0418">Kinase</keyword>
<comment type="similarity">
    <text evidence="8">Belongs to the glutamate 5-kinase family.</text>
</comment>
<protein>
    <recommendedName>
        <fullName evidence="8">Glutamate 5-kinase</fullName>
        <ecNumber evidence="8">2.7.2.11</ecNumber>
    </recommendedName>
    <alternativeName>
        <fullName evidence="8">Gamma-glutamyl kinase</fullName>
        <shortName evidence="8">GK</shortName>
    </alternativeName>
</protein>
<sequence length="373" mass="38954">MSRQRIVVKFGTSTVTAGGPGPDLPRLAELCRQLAALRAAGHDLVLVSSGAVATGRSALNAAPARDVPVKQMHAAVGQPRLHALYQRLFGEHAIEVAQVLLTRSDVENRRRYLNAREALLTMLAHGVLPIVNENDTVATEEIRLGDNDMLSALVCSLVDADRLVLLTDQAGLYDSDPRSNPAAQLIREVGPGALPEQLRAAAGGSGKLGTGGMATKLGAAELARRGGAVAHIAAGSEPDVLTRLLAGQAIGTRFAPQGERLAARKRYITGGTARGALGIDDGAAAALLRGGSLLPVGLVTVSGSFDRGDAVQVLDATGVEVARGIAAYSATDLARLCRRKSEDIESLLGYRYGDEVIHRNDLVLAPRAAENLT</sequence>
<keyword evidence="3 8" id="KW-0641">Proline biosynthesis</keyword>
<dbReference type="EMBL" id="FNAG01000001">
    <property type="protein sequence ID" value="SDD11701.1"/>
    <property type="molecule type" value="Genomic_DNA"/>
</dbReference>
<gene>
    <name evidence="8" type="primary">proB</name>
    <name evidence="10" type="ORF">SAMN04488509_101298</name>
</gene>
<keyword evidence="5 8" id="KW-0547">Nucleotide-binding</keyword>
<dbReference type="Gene3D" id="2.30.130.10">
    <property type="entry name" value="PUA domain"/>
    <property type="match status" value="1"/>
</dbReference>
<keyword evidence="1 8" id="KW-0963">Cytoplasm</keyword>
<dbReference type="GO" id="GO:0005829">
    <property type="term" value="C:cytosol"/>
    <property type="evidence" value="ECO:0007669"/>
    <property type="project" value="TreeGrafter"/>
</dbReference>
<dbReference type="STRING" id="265719.SAMN04488509_101298"/>
<feature type="binding site" evidence="8">
    <location>
        <begin position="167"/>
        <end position="168"/>
    </location>
    <ligand>
        <name>ATP</name>
        <dbReference type="ChEBI" id="CHEBI:30616"/>
    </ligand>
</feature>
<dbReference type="SMART" id="SM00359">
    <property type="entry name" value="PUA"/>
    <property type="match status" value="1"/>
</dbReference>
<dbReference type="InterPro" id="IPR041739">
    <property type="entry name" value="G5K_ProB"/>
</dbReference>
<dbReference type="GO" id="GO:0003723">
    <property type="term" value="F:RNA binding"/>
    <property type="evidence" value="ECO:0007669"/>
    <property type="project" value="InterPro"/>
</dbReference>
<evidence type="ECO:0000256" key="2">
    <source>
        <dbReference type="ARBA" id="ARBA00022605"/>
    </source>
</evidence>
<dbReference type="PROSITE" id="PS00902">
    <property type="entry name" value="GLUTAMATE_5_KINASE"/>
    <property type="match status" value="1"/>
</dbReference>
<keyword evidence="2 8" id="KW-0028">Amino-acid biosynthesis</keyword>
<dbReference type="PANTHER" id="PTHR43654">
    <property type="entry name" value="GLUTAMATE 5-KINASE"/>
    <property type="match status" value="1"/>
</dbReference>
<dbReference type="FunFam" id="3.40.1160.10:FF:000018">
    <property type="entry name" value="Glutamate 5-kinase"/>
    <property type="match status" value="1"/>
</dbReference>
<dbReference type="InterPro" id="IPR001057">
    <property type="entry name" value="Glu/AcGlu_kinase"/>
</dbReference>
<dbReference type="GO" id="GO:0004349">
    <property type="term" value="F:glutamate 5-kinase activity"/>
    <property type="evidence" value="ECO:0007669"/>
    <property type="project" value="UniProtKB-UniRule"/>
</dbReference>
<evidence type="ECO:0000256" key="4">
    <source>
        <dbReference type="ARBA" id="ARBA00022679"/>
    </source>
</evidence>
<proteinExistence type="inferred from homology"/>
<evidence type="ECO:0000313" key="10">
    <source>
        <dbReference type="EMBL" id="SDD11701.1"/>
    </source>
</evidence>
<dbReference type="SUPFAM" id="SSF88697">
    <property type="entry name" value="PUA domain-like"/>
    <property type="match status" value="1"/>
</dbReference>
<dbReference type="SUPFAM" id="SSF53633">
    <property type="entry name" value="Carbamate kinase-like"/>
    <property type="match status" value="1"/>
</dbReference>
<dbReference type="InterPro" id="IPR001048">
    <property type="entry name" value="Asp/Glu/Uridylate_kinase"/>
</dbReference>
<evidence type="ECO:0000256" key="8">
    <source>
        <dbReference type="HAMAP-Rule" id="MF_00456"/>
    </source>
</evidence>
<evidence type="ECO:0000256" key="3">
    <source>
        <dbReference type="ARBA" id="ARBA00022650"/>
    </source>
</evidence>
<organism evidence="10 11">
    <name type="scientific">Aquimonas voraii</name>
    <dbReference type="NCBI Taxonomy" id="265719"/>
    <lineage>
        <taxon>Bacteria</taxon>
        <taxon>Pseudomonadati</taxon>
        <taxon>Pseudomonadota</taxon>
        <taxon>Gammaproteobacteria</taxon>
        <taxon>Lysobacterales</taxon>
        <taxon>Lysobacteraceae</taxon>
        <taxon>Aquimonas</taxon>
    </lineage>
</organism>
<keyword evidence="4 8" id="KW-0808">Transferase</keyword>
<reference evidence="10 11" key="1">
    <citation type="submission" date="2016-10" db="EMBL/GenBank/DDBJ databases">
        <authorList>
            <person name="de Groot N.N."/>
        </authorList>
    </citation>
    <scope>NUCLEOTIDE SEQUENCE [LARGE SCALE GENOMIC DNA]</scope>
    <source>
        <strain evidence="10 11">DSM 16957</strain>
    </source>
</reference>
<feature type="binding site" evidence="8">
    <location>
        <position position="9"/>
    </location>
    <ligand>
        <name>ATP</name>
        <dbReference type="ChEBI" id="CHEBI:30616"/>
    </ligand>
</feature>
<feature type="domain" description="PUA" evidence="9">
    <location>
        <begin position="275"/>
        <end position="357"/>
    </location>
</feature>
<dbReference type="InterPro" id="IPR005715">
    <property type="entry name" value="Glu_5kinase/COase_Synthase"/>
</dbReference>
<comment type="function">
    <text evidence="8">Catalyzes the transfer of a phosphate group to glutamate to form L-glutamate 5-phosphate.</text>
</comment>
<keyword evidence="11" id="KW-1185">Reference proteome</keyword>
<evidence type="ECO:0000259" key="9">
    <source>
        <dbReference type="SMART" id="SM00359"/>
    </source>
</evidence>
<dbReference type="Pfam" id="PF00696">
    <property type="entry name" value="AA_kinase"/>
    <property type="match status" value="1"/>
</dbReference>
<dbReference type="GO" id="GO:0055129">
    <property type="term" value="P:L-proline biosynthetic process"/>
    <property type="evidence" value="ECO:0007669"/>
    <property type="project" value="UniProtKB-UniRule"/>
</dbReference>
<dbReference type="InterPro" id="IPR015947">
    <property type="entry name" value="PUA-like_sf"/>
</dbReference>
<evidence type="ECO:0000256" key="5">
    <source>
        <dbReference type="ARBA" id="ARBA00022741"/>
    </source>
</evidence>
<keyword evidence="7 8" id="KW-0067">ATP-binding</keyword>
<feature type="binding site" evidence="8">
    <location>
        <position position="135"/>
    </location>
    <ligand>
        <name>substrate</name>
    </ligand>
</feature>
<dbReference type="Gene3D" id="3.40.1160.10">
    <property type="entry name" value="Acetylglutamate kinase-like"/>
    <property type="match status" value="1"/>
</dbReference>
<feature type="binding site" evidence="8">
    <location>
        <position position="49"/>
    </location>
    <ligand>
        <name>substrate</name>
    </ligand>
</feature>
<evidence type="ECO:0000256" key="1">
    <source>
        <dbReference type="ARBA" id="ARBA00022490"/>
    </source>
</evidence>
<dbReference type="PIRSF" id="PIRSF000729">
    <property type="entry name" value="GK"/>
    <property type="match status" value="1"/>
</dbReference>